<protein>
    <submittedName>
        <fullName evidence="1">Uncharacterized protein</fullName>
    </submittedName>
</protein>
<sequence length="106" mass="11979">MRKLLSYLFIFVISFGIALPKGVCAPDVVGFGEFASIETFFDLDSDTSDDDKPDNKGHCKKADSAEPYFIPTRFQFNVKTNPISFLERLPSFIASYYQIFHVPPSL</sequence>
<dbReference type="AlphaFoldDB" id="A0AAX4HJW5"/>
<evidence type="ECO:0000313" key="2">
    <source>
        <dbReference type="Proteomes" id="UP001324634"/>
    </source>
</evidence>
<accession>A0AAX4HJW5</accession>
<gene>
    <name evidence="1" type="ORF">SOO65_12690</name>
</gene>
<proteinExistence type="predicted"/>
<organism evidence="1 2">
    <name type="scientific">Peredibacter starrii</name>
    <dbReference type="NCBI Taxonomy" id="28202"/>
    <lineage>
        <taxon>Bacteria</taxon>
        <taxon>Pseudomonadati</taxon>
        <taxon>Bdellovibrionota</taxon>
        <taxon>Bacteriovoracia</taxon>
        <taxon>Bacteriovoracales</taxon>
        <taxon>Bacteriovoracaceae</taxon>
        <taxon>Peredibacter</taxon>
    </lineage>
</organism>
<dbReference type="RefSeq" id="WP_321390440.1">
    <property type="nucleotide sequence ID" value="NZ_CP139487.1"/>
</dbReference>
<reference evidence="1 2" key="1">
    <citation type="submission" date="2023-11" db="EMBL/GenBank/DDBJ databases">
        <title>Peredibacter starrii A3.12.</title>
        <authorList>
            <person name="Mitchell R.J."/>
        </authorList>
    </citation>
    <scope>NUCLEOTIDE SEQUENCE [LARGE SCALE GENOMIC DNA]</scope>
    <source>
        <strain evidence="1 2">A3.12</strain>
    </source>
</reference>
<dbReference type="KEGG" id="psti:SOO65_12690"/>
<dbReference type="Proteomes" id="UP001324634">
    <property type="component" value="Chromosome"/>
</dbReference>
<evidence type="ECO:0000313" key="1">
    <source>
        <dbReference type="EMBL" id="WPU63546.1"/>
    </source>
</evidence>
<name>A0AAX4HJW5_9BACT</name>
<keyword evidence="2" id="KW-1185">Reference proteome</keyword>
<dbReference type="EMBL" id="CP139487">
    <property type="protein sequence ID" value="WPU63546.1"/>
    <property type="molecule type" value="Genomic_DNA"/>
</dbReference>